<gene>
    <name evidence="1" type="ORF">BOTBODRAFT_170961</name>
</gene>
<dbReference type="Pfam" id="PF14441">
    <property type="entry name" value="OTT_1508_deam"/>
    <property type="match status" value="1"/>
</dbReference>
<sequence>MNEPEIRELPELQDPEAYIALLGCFASNVDLEQDRRIDKSEGIGNVSSLTFMDDSNARQKSAEQAIPLLDALAAICVSQSRQNFAVTMSLSPQEVKLYVAENNTVPEDVVTHLHSIWKLVRKISARLHPPPPKQGSPALTSDPSIASLVRQLEYRIYAFSFGRLKKRFKKRWAPLKEFLLFLVSAGHIPKHLALPGMFMRLARELSYSECPDSLPVTHRHIHMGLESIQFFTEEKEDWWNSQEQVYLRKKNRVKETERVAQPSDTTESNGDIRLDAHRHISKLLSLRGHIEAITQVALSHRFSEYIHSSAFDVKVVPPYTRTGVDINPPPDFVENLARAIFLDFDPERDEKIQDVVKEARGRYCYREHKTYNAHCECTLLLYHMRHPEGRPLRYIGTSKFLCLACNLFFEAYSHYAVVFGHEPFYFRGTHWKLCAGGWISLVPQAAASERDRDFLTAVIGKMAREAEDWLKKRMKTKAESGRGSHFWPTEIYDTHLEDKIEEEKEYEREMNRHTPVFMRLKHTSTSLSKRVRRFLGGR</sequence>
<dbReference type="STRING" id="930990.A0A067N5E1"/>
<organism evidence="1 2">
    <name type="scientific">Botryobasidium botryosum (strain FD-172 SS1)</name>
    <dbReference type="NCBI Taxonomy" id="930990"/>
    <lineage>
        <taxon>Eukaryota</taxon>
        <taxon>Fungi</taxon>
        <taxon>Dikarya</taxon>
        <taxon>Basidiomycota</taxon>
        <taxon>Agaricomycotina</taxon>
        <taxon>Agaricomycetes</taxon>
        <taxon>Cantharellales</taxon>
        <taxon>Botryobasidiaceae</taxon>
        <taxon>Botryobasidium</taxon>
    </lineage>
</organism>
<evidence type="ECO:0000313" key="2">
    <source>
        <dbReference type="Proteomes" id="UP000027195"/>
    </source>
</evidence>
<dbReference type="HOGENOM" id="CLU_506203_0_0_1"/>
<proteinExistence type="predicted"/>
<dbReference type="Proteomes" id="UP000027195">
    <property type="component" value="Unassembled WGS sequence"/>
</dbReference>
<dbReference type="OrthoDB" id="3069483at2759"/>
<name>A0A067N5E1_BOTB1</name>
<reference evidence="2" key="1">
    <citation type="journal article" date="2014" name="Proc. Natl. Acad. Sci. U.S.A.">
        <title>Extensive sampling of basidiomycete genomes demonstrates inadequacy of the white-rot/brown-rot paradigm for wood decay fungi.</title>
        <authorList>
            <person name="Riley R."/>
            <person name="Salamov A.A."/>
            <person name="Brown D.W."/>
            <person name="Nagy L.G."/>
            <person name="Floudas D."/>
            <person name="Held B.W."/>
            <person name="Levasseur A."/>
            <person name="Lombard V."/>
            <person name="Morin E."/>
            <person name="Otillar R."/>
            <person name="Lindquist E.A."/>
            <person name="Sun H."/>
            <person name="LaButti K.M."/>
            <person name="Schmutz J."/>
            <person name="Jabbour D."/>
            <person name="Luo H."/>
            <person name="Baker S.E."/>
            <person name="Pisabarro A.G."/>
            <person name="Walton J.D."/>
            <person name="Blanchette R.A."/>
            <person name="Henrissat B."/>
            <person name="Martin F."/>
            <person name="Cullen D."/>
            <person name="Hibbett D.S."/>
            <person name="Grigoriev I.V."/>
        </authorList>
    </citation>
    <scope>NUCLEOTIDE SEQUENCE [LARGE SCALE GENOMIC DNA]</scope>
    <source>
        <strain evidence="2">FD-172 SS1</strain>
    </source>
</reference>
<dbReference type="EMBL" id="KL198020">
    <property type="protein sequence ID" value="KDQ18991.1"/>
    <property type="molecule type" value="Genomic_DNA"/>
</dbReference>
<keyword evidence="2" id="KW-1185">Reference proteome</keyword>
<dbReference type="InterPro" id="IPR027796">
    <property type="entry name" value="OTT_1508_deam-like"/>
</dbReference>
<accession>A0A067N5E1</accession>
<dbReference type="AlphaFoldDB" id="A0A067N5E1"/>
<evidence type="ECO:0000313" key="1">
    <source>
        <dbReference type="EMBL" id="KDQ18991.1"/>
    </source>
</evidence>
<dbReference type="InParanoid" id="A0A067N5E1"/>
<protein>
    <submittedName>
        <fullName evidence="1">Uncharacterized protein</fullName>
    </submittedName>
</protein>